<proteinExistence type="predicted"/>
<dbReference type="Pfam" id="PF13489">
    <property type="entry name" value="Methyltransf_23"/>
    <property type="match status" value="1"/>
</dbReference>
<sequence>MTDKFLDKVYETTGADATRKLYDAWSKSYDAEIAENGYRTPARLARAMAQCSRDPSLPLLDYGCGTGLSGGELRAAGFSTLDGADPSKGMLSQAHKTGHFRKLIQLDLSQPLPIQTGDYHAITAIGVISTGAGPASLMDTLMDLLPSGGLFGFSLNDHALEDADYLAGVGRLQDAGHLARVKEYGEHLPGMGLKSMIYVFEKK</sequence>
<keyword evidence="1" id="KW-0489">Methyltransferase</keyword>
<keyword evidence="1" id="KW-0808">Transferase</keyword>
<keyword evidence="2" id="KW-1185">Reference proteome</keyword>
<dbReference type="Proteomes" id="UP000269157">
    <property type="component" value="Unassembled WGS sequence"/>
</dbReference>
<evidence type="ECO:0000313" key="1">
    <source>
        <dbReference type="EMBL" id="RLJ41680.1"/>
    </source>
</evidence>
<dbReference type="Gene3D" id="3.40.50.150">
    <property type="entry name" value="Vaccinia Virus protein VP39"/>
    <property type="match status" value="1"/>
</dbReference>
<protein>
    <submittedName>
        <fullName evidence="1">Methyltransferase family protein</fullName>
    </submittedName>
</protein>
<dbReference type="SUPFAM" id="SSF53335">
    <property type="entry name" value="S-adenosyl-L-methionine-dependent methyltransferases"/>
    <property type="match status" value="1"/>
</dbReference>
<dbReference type="EMBL" id="RCCE01000004">
    <property type="protein sequence ID" value="RLJ41680.1"/>
    <property type="molecule type" value="Genomic_DNA"/>
</dbReference>
<reference evidence="1 2" key="1">
    <citation type="submission" date="2018-10" db="EMBL/GenBank/DDBJ databases">
        <title>Genomic Encyclopedia of Archaeal and Bacterial Type Strains, Phase II (KMG-II): from individual species to whole genera.</title>
        <authorList>
            <person name="Goeker M."/>
        </authorList>
    </citation>
    <scope>NUCLEOTIDE SEQUENCE [LARGE SCALE GENOMIC DNA]</scope>
    <source>
        <strain evidence="1 2">DSM 29466</strain>
    </source>
</reference>
<dbReference type="GO" id="GO:0032259">
    <property type="term" value="P:methylation"/>
    <property type="evidence" value="ECO:0007669"/>
    <property type="project" value="UniProtKB-KW"/>
</dbReference>
<dbReference type="AlphaFoldDB" id="A0A497VDV9"/>
<comment type="caution">
    <text evidence="1">The sequence shown here is derived from an EMBL/GenBank/DDBJ whole genome shotgun (WGS) entry which is preliminary data.</text>
</comment>
<dbReference type="OrthoDB" id="9807911at2"/>
<dbReference type="InterPro" id="IPR029063">
    <property type="entry name" value="SAM-dependent_MTases_sf"/>
</dbReference>
<name>A0A497VDV9_9RHOB</name>
<dbReference type="RefSeq" id="WP_121024948.1">
    <property type="nucleotide sequence ID" value="NZ_RCCE01000004.1"/>
</dbReference>
<organism evidence="1 2">
    <name type="scientific">Litoreibacter meonggei</name>
    <dbReference type="NCBI Taxonomy" id="1049199"/>
    <lineage>
        <taxon>Bacteria</taxon>
        <taxon>Pseudomonadati</taxon>
        <taxon>Pseudomonadota</taxon>
        <taxon>Alphaproteobacteria</taxon>
        <taxon>Rhodobacterales</taxon>
        <taxon>Roseobacteraceae</taxon>
        <taxon>Litoreibacter</taxon>
    </lineage>
</organism>
<evidence type="ECO:0000313" key="2">
    <source>
        <dbReference type="Proteomes" id="UP000269157"/>
    </source>
</evidence>
<gene>
    <name evidence="1" type="ORF">BCF46_2646</name>
</gene>
<accession>A0A497VDV9</accession>
<dbReference type="GO" id="GO:0008168">
    <property type="term" value="F:methyltransferase activity"/>
    <property type="evidence" value="ECO:0007669"/>
    <property type="project" value="UniProtKB-KW"/>
</dbReference>